<dbReference type="EMBL" id="BJYT01000006">
    <property type="protein sequence ID" value="GEO09497.1"/>
    <property type="molecule type" value="Genomic_DNA"/>
</dbReference>
<accession>A0A512BCC4</accession>
<sequence>MNLEQYNNLPDRQKKELLIDAFKIDEHEDEISTYELFRIEDFYVEVSKSVIFKFRKILNTYALKDIPLNYAGKVAENIVERAIDKQKHFTYI</sequence>
<gene>
    <name evidence="1" type="ORF">SAE01_19930</name>
</gene>
<proteinExistence type="predicted"/>
<dbReference type="Proteomes" id="UP000321513">
    <property type="component" value="Unassembled WGS sequence"/>
</dbReference>
<reference evidence="1 2" key="1">
    <citation type="submission" date="2019-07" db="EMBL/GenBank/DDBJ databases">
        <title>Whole genome shotgun sequence of Segetibacter aerophilus NBRC 106135.</title>
        <authorList>
            <person name="Hosoyama A."/>
            <person name="Uohara A."/>
            <person name="Ohji S."/>
            <person name="Ichikawa N."/>
        </authorList>
    </citation>
    <scope>NUCLEOTIDE SEQUENCE [LARGE SCALE GENOMIC DNA]</scope>
    <source>
        <strain evidence="1 2">NBRC 106135</strain>
    </source>
</reference>
<evidence type="ECO:0000313" key="1">
    <source>
        <dbReference type="EMBL" id="GEO09497.1"/>
    </source>
</evidence>
<name>A0A512BCC4_9BACT</name>
<comment type="caution">
    <text evidence="1">The sequence shown here is derived from an EMBL/GenBank/DDBJ whole genome shotgun (WGS) entry which is preliminary data.</text>
</comment>
<dbReference type="OrthoDB" id="677535at2"/>
<dbReference type="AlphaFoldDB" id="A0A512BCC4"/>
<evidence type="ECO:0000313" key="2">
    <source>
        <dbReference type="Proteomes" id="UP000321513"/>
    </source>
</evidence>
<organism evidence="1 2">
    <name type="scientific">Segetibacter aerophilus</name>
    <dbReference type="NCBI Taxonomy" id="670293"/>
    <lineage>
        <taxon>Bacteria</taxon>
        <taxon>Pseudomonadati</taxon>
        <taxon>Bacteroidota</taxon>
        <taxon>Chitinophagia</taxon>
        <taxon>Chitinophagales</taxon>
        <taxon>Chitinophagaceae</taxon>
        <taxon>Segetibacter</taxon>
    </lineage>
</organism>
<keyword evidence="2" id="KW-1185">Reference proteome</keyword>
<protein>
    <submittedName>
        <fullName evidence="1">Uncharacterized protein</fullName>
    </submittedName>
</protein>
<dbReference type="RefSeq" id="WP_147203615.1">
    <property type="nucleotide sequence ID" value="NZ_BJYT01000006.1"/>
</dbReference>